<reference evidence="7 8" key="1">
    <citation type="journal article" date="2016" name="PLoS ONE">
        <title>Complete Genome Sequence and Comparative Genomics of a Novel Myxobacterium Myxococcus hansupus.</title>
        <authorList>
            <person name="Sharma G."/>
            <person name="Narwani T."/>
            <person name="Subramanian S."/>
        </authorList>
    </citation>
    <scope>NUCLEOTIDE SEQUENCE [LARGE SCALE GENOMIC DNA]</scope>
    <source>
        <strain evidence="8">mixupus</strain>
    </source>
</reference>
<dbReference type="Proteomes" id="UP000009026">
    <property type="component" value="Chromosome"/>
</dbReference>
<dbReference type="SUPFAM" id="SSF55103">
    <property type="entry name" value="FAD-linked oxidases, C-terminal domain"/>
    <property type="match status" value="1"/>
</dbReference>
<dbReference type="InterPro" id="IPR016166">
    <property type="entry name" value="FAD-bd_PCMH"/>
</dbReference>
<dbReference type="PROSITE" id="PS51387">
    <property type="entry name" value="FAD_PCMH"/>
    <property type="match status" value="1"/>
</dbReference>
<dbReference type="Pfam" id="PF02913">
    <property type="entry name" value="FAD-oxidase_C"/>
    <property type="match status" value="1"/>
</dbReference>
<dbReference type="InterPro" id="IPR051914">
    <property type="entry name" value="FAD-linked_OxidoTrans_Type4"/>
</dbReference>
<keyword evidence="4" id="KW-0274">FAD</keyword>
<feature type="domain" description="FAD-binding PCMH-type" evidence="6">
    <location>
        <begin position="50"/>
        <end position="230"/>
    </location>
</feature>
<accession>A0A0H4X0N1</accession>
<dbReference type="KEGG" id="mym:A176_004057"/>
<dbReference type="Gene3D" id="3.30.70.2740">
    <property type="match status" value="1"/>
</dbReference>
<dbReference type="Gene3D" id="1.10.45.10">
    <property type="entry name" value="Vanillyl-alcohol Oxidase, Chain A, domain 4"/>
    <property type="match status" value="1"/>
</dbReference>
<keyword evidence="3" id="KW-0285">Flavoprotein</keyword>
<dbReference type="SUPFAM" id="SSF56176">
    <property type="entry name" value="FAD-binding/transporter-associated domain-like"/>
    <property type="match status" value="1"/>
</dbReference>
<evidence type="ECO:0000256" key="4">
    <source>
        <dbReference type="ARBA" id="ARBA00022827"/>
    </source>
</evidence>
<evidence type="ECO:0000259" key="6">
    <source>
        <dbReference type="PROSITE" id="PS51387"/>
    </source>
</evidence>
<dbReference type="InterPro" id="IPR016164">
    <property type="entry name" value="FAD-linked_Oxase-like_C"/>
</dbReference>
<dbReference type="InterPro" id="IPR016167">
    <property type="entry name" value="FAD-bd_PCMH_sub1"/>
</dbReference>
<dbReference type="Gene3D" id="3.30.70.2190">
    <property type="match status" value="1"/>
</dbReference>
<dbReference type="EMBL" id="CP012109">
    <property type="protein sequence ID" value="AKQ67145.1"/>
    <property type="molecule type" value="Genomic_DNA"/>
</dbReference>
<dbReference type="FunFam" id="3.30.70.2740:FF:000001">
    <property type="entry name" value="D-lactate dehydrogenase mitochondrial"/>
    <property type="match status" value="1"/>
</dbReference>
<evidence type="ECO:0000313" key="8">
    <source>
        <dbReference type="Proteomes" id="UP000009026"/>
    </source>
</evidence>
<evidence type="ECO:0000256" key="5">
    <source>
        <dbReference type="ARBA" id="ARBA00023002"/>
    </source>
</evidence>
<comment type="cofactor">
    <cofactor evidence="1">
        <name>FAD</name>
        <dbReference type="ChEBI" id="CHEBI:57692"/>
    </cofactor>
</comment>
<dbReference type="eggNOG" id="COG0277">
    <property type="taxonomic scope" value="Bacteria"/>
</dbReference>
<name>A0A0H4X0N1_9BACT</name>
<evidence type="ECO:0000313" key="7">
    <source>
        <dbReference type="EMBL" id="AKQ67145.1"/>
    </source>
</evidence>
<dbReference type="OrthoDB" id="9811557at2"/>
<dbReference type="PANTHER" id="PTHR42934">
    <property type="entry name" value="GLYCOLATE OXIDASE SUBUNIT GLCD"/>
    <property type="match status" value="1"/>
</dbReference>
<dbReference type="InterPro" id="IPR006094">
    <property type="entry name" value="Oxid_FAD_bind_N"/>
</dbReference>
<dbReference type="InterPro" id="IPR036318">
    <property type="entry name" value="FAD-bd_PCMH-like_sf"/>
</dbReference>
<dbReference type="PANTHER" id="PTHR42934:SF3">
    <property type="entry name" value="D-LACTATE DEHYDROGENASE"/>
    <property type="match status" value="1"/>
</dbReference>
<protein>
    <submittedName>
        <fullName evidence="7">Glycolate dehydrogenase</fullName>
    </submittedName>
</protein>
<organism evidence="7 8">
    <name type="scientific">Pseudomyxococcus hansupus</name>
    <dbReference type="NCBI Taxonomy" id="1297742"/>
    <lineage>
        <taxon>Bacteria</taxon>
        <taxon>Pseudomonadati</taxon>
        <taxon>Myxococcota</taxon>
        <taxon>Myxococcia</taxon>
        <taxon>Myxococcales</taxon>
        <taxon>Cystobacterineae</taxon>
        <taxon>Myxococcaceae</taxon>
        <taxon>Pseudomyxococcus</taxon>
    </lineage>
</organism>
<keyword evidence="5" id="KW-0560">Oxidoreductase</keyword>
<dbReference type="FunFam" id="1.10.45.10:FF:000001">
    <property type="entry name" value="D-lactate dehydrogenase mitochondrial"/>
    <property type="match status" value="1"/>
</dbReference>
<evidence type="ECO:0000256" key="1">
    <source>
        <dbReference type="ARBA" id="ARBA00001974"/>
    </source>
</evidence>
<dbReference type="GO" id="GO:0016491">
    <property type="term" value="F:oxidoreductase activity"/>
    <property type="evidence" value="ECO:0007669"/>
    <property type="project" value="UniProtKB-KW"/>
</dbReference>
<proteinExistence type="inferred from homology"/>
<dbReference type="Pfam" id="PF01565">
    <property type="entry name" value="FAD_binding_4"/>
    <property type="match status" value="1"/>
</dbReference>
<dbReference type="InterPro" id="IPR016171">
    <property type="entry name" value="Vanillyl_alc_oxidase_C-sub2"/>
</dbReference>
<dbReference type="InterPro" id="IPR016169">
    <property type="entry name" value="FAD-bd_PCMH_sub2"/>
</dbReference>
<dbReference type="STRING" id="1297742.A176_004057"/>
<dbReference type="GO" id="GO:0071949">
    <property type="term" value="F:FAD binding"/>
    <property type="evidence" value="ECO:0007669"/>
    <property type="project" value="InterPro"/>
</dbReference>
<dbReference type="Gene3D" id="3.30.43.10">
    <property type="entry name" value="Uridine Diphospho-n-acetylenolpyruvylglucosamine Reductase, domain 2"/>
    <property type="match status" value="1"/>
</dbReference>
<evidence type="ECO:0000256" key="2">
    <source>
        <dbReference type="ARBA" id="ARBA00008000"/>
    </source>
</evidence>
<dbReference type="PATRIC" id="fig|1297742.4.peg.4103"/>
<sequence>MSSGTPAEFPRVAPEQVARVCEALATVLSPGQVRRDESTLAAYSKDESDSGVYPPDVVVFPEDTRQVSEVFKACAAHGVPFTPCGARSGKSGGSLTLQGGVAVSLERMNRILSISPEDLTAVVQPGVITGDLMKAVEAVGLFYPPDPNSWEVCTLGGNVAENAGGPRALKYGVTRDYVIGLEWVLPDGEVLRVGRRTIKGVAGYDLVGLFVGSEGTLGVATEITVQLIPLPREVLTALVVFPSVMDAARGVSAVLAAGILPRCLELIDDVALRAVDGRGFQFPPGAGSAVIVEVDGNGRDGLLSEMSQLSDICTRQGATETLVAQDASQREKLWAARRVISPALRALKPRKISEDIVVPRSRIPEVIERLKAMGSELGLTVATYGHAGDGNLHANILYDGPHQRPLVDEALRRMLVLTVELGGTITGEHGVGHAKREYLPLEQAPALIDLQRRLKAFFDPSGLLNPAKMFPAPKRS</sequence>
<dbReference type="InterPro" id="IPR004113">
    <property type="entry name" value="FAD-bd_oxidored_4_C"/>
</dbReference>
<evidence type="ECO:0000256" key="3">
    <source>
        <dbReference type="ARBA" id="ARBA00022630"/>
    </source>
</evidence>
<comment type="similarity">
    <text evidence="2">Belongs to the FAD-binding oxidoreductase/transferase type 4 family.</text>
</comment>
<dbReference type="Gene3D" id="3.30.465.10">
    <property type="match status" value="1"/>
</dbReference>
<dbReference type="RefSeq" id="WP_002639192.1">
    <property type="nucleotide sequence ID" value="NZ_CP012109.1"/>
</dbReference>
<keyword evidence="8" id="KW-1185">Reference proteome</keyword>
<gene>
    <name evidence="7" type="ORF">A176_004057</name>
</gene>
<dbReference type="AlphaFoldDB" id="A0A0H4X0N1"/>